<protein>
    <submittedName>
        <fullName evidence="3">Uncharacterized protein</fullName>
    </submittedName>
</protein>
<keyword evidence="2" id="KW-0479">Metal-binding</keyword>
<dbReference type="InterPro" id="IPR007650">
    <property type="entry name" value="Zf-FLZ_dom"/>
</dbReference>
<comment type="similarity">
    <text evidence="1">Belongs to the FLZ family.</text>
</comment>
<evidence type="ECO:0000313" key="3">
    <source>
        <dbReference type="EnsemblPlants" id="EMT03077"/>
    </source>
</evidence>
<name>N1QTC4_AEGTA</name>
<accession>N1QTC4</accession>
<evidence type="ECO:0000256" key="1">
    <source>
        <dbReference type="ARBA" id="ARBA00009374"/>
    </source>
</evidence>
<dbReference type="PROSITE" id="PS51795">
    <property type="entry name" value="ZF_FLZ"/>
    <property type="match status" value="1"/>
</dbReference>
<sequence>MGELASTAAAALSSSLLLAAVSVKGGEERASAFYCEECRQEQMAMDETLHASARQHRKQAEAAMTASMVHRRRTIANLGAVARTPVAAS</sequence>
<proteinExistence type="inferred from homology"/>
<organism evidence="3">
    <name type="scientific">Aegilops tauschii</name>
    <name type="common">Tausch's goatgrass</name>
    <name type="synonym">Aegilops squarrosa</name>
    <dbReference type="NCBI Taxonomy" id="37682"/>
    <lineage>
        <taxon>Eukaryota</taxon>
        <taxon>Viridiplantae</taxon>
        <taxon>Streptophyta</taxon>
        <taxon>Embryophyta</taxon>
        <taxon>Tracheophyta</taxon>
        <taxon>Spermatophyta</taxon>
        <taxon>Magnoliopsida</taxon>
        <taxon>Liliopsida</taxon>
        <taxon>Poales</taxon>
        <taxon>Poaceae</taxon>
        <taxon>BOP clade</taxon>
        <taxon>Pooideae</taxon>
        <taxon>Triticodae</taxon>
        <taxon>Triticeae</taxon>
        <taxon>Triticinae</taxon>
        <taxon>Aegilops</taxon>
    </lineage>
</organism>
<evidence type="ECO:0000256" key="2">
    <source>
        <dbReference type="ARBA" id="ARBA00022723"/>
    </source>
</evidence>
<dbReference type="GO" id="GO:0046872">
    <property type="term" value="F:metal ion binding"/>
    <property type="evidence" value="ECO:0007669"/>
    <property type="project" value="UniProtKB-KW"/>
</dbReference>
<reference evidence="3" key="1">
    <citation type="submission" date="2015-06" db="UniProtKB">
        <authorList>
            <consortium name="EnsemblPlants"/>
        </authorList>
    </citation>
    <scope>IDENTIFICATION</scope>
</reference>
<dbReference type="AlphaFoldDB" id="N1QTC4"/>
<dbReference type="EnsemblPlants" id="EMT03077">
    <property type="protein sequence ID" value="EMT03077"/>
    <property type="gene ID" value="F775_02698"/>
</dbReference>